<evidence type="ECO:0000256" key="4">
    <source>
        <dbReference type="ARBA" id="ARBA00022840"/>
    </source>
</evidence>
<dbReference type="Pfam" id="PF02785">
    <property type="entry name" value="Biotin_carb_C"/>
    <property type="match status" value="1"/>
</dbReference>
<evidence type="ECO:0000256" key="6">
    <source>
        <dbReference type="PROSITE-ProRule" id="PRU00409"/>
    </source>
</evidence>
<organism evidence="9 10">
    <name type="scientific">Saccharopolyspora rosea</name>
    <dbReference type="NCBI Taxonomy" id="524884"/>
    <lineage>
        <taxon>Bacteria</taxon>
        <taxon>Bacillati</taxon>
        <taxon>Actinomycetota</taxon>
        <taxon>Actinomycetes</taxon>
        <taxon>Pseudonocardiales</taxon>
        <taxon>Pseudonocardiaceae</taxon>
        <taxon>Saccharopolyspora</taxon>
    </lineage>
</organism>
<proteinExistence type="predicted"/>
<dbReference type="InterPro" id="IPR011764">
    <property type="entry name" value="Biotin_carboxylation_dom"/>
</dbReference>
<gene>
    <name evidence="9" type="ORF">ACFQ16_19495</name>
</gene>
<evidence type="ECO:0000259" key="7">
    <source>
        <dbReference type="PROSITE" id="PS50975"/>
    </source>
</evidence>
<keyword evidence="5" id="KW-0092">Biotin</keyword>
<dbReference type="InterPro" id="IPR005481">
    <property type="entry name" value="BC-like_N"/>
</dbReference>
<dbReference type="Proteomes" id="UP001597018">
    <property type="component" value="Unassembled WGS sequence"/>
</dbReference>
<reference evidence="10" key="1">
    <citation type="journal article" date="2019" name="Int. J. Syst. Evol. Microbiol.">
        <title>The Global Catalogue of Microorganisms (GCM) 10K type strain sequencing project: providing services to taxonomists for standard genome sequencing and annotation.</title>
        <authorList>
            <consortium name="The Broad Institute Genomics Platform"/>
            <consortium name="The Broad Institute Genome Sequencing Center for Infectious Disease"/>
            <person name="Wu L."/>
            <person name="Ma J."/>
        </authorList>
    </citation>
    <scope>NUCLEOTIDE SEQUENCE [LARGE SCALE GENOMIC DNA]</scope>
    <source>
        <strain evidence="10">CCUG 56401</strain>
    </source>
</reference>
<dbReference type="SUPFAM" id="SSF52440">
    <property type="entry name" value="PreATP-grasp domain"/>
    <property type="match status" value="1"/>
</dbReference>
<dbReference type="InterPro" id="IPR011054">
    <property type="entry name" value="Rudment_hybrid_motif"/>
</dbReference>
<evidence type="ECO:0000256" key="3">
    <source>
        <dbReference type="ARBA" id="ARBA00022741"/>
    </source>
</evidence>
<dbReference type="PANTHER" id="PTHR18866">
    <property type="entry name" value="CARBOXYLASE:PYRUVATE/ACETYL-COA/PROPIONYL-COA CARBOXYLASE"/>
    <property type="match status" value="1"/>
</dbReference>
<dbReference type="SMART" id="SM00878">
    <property type="entry name" value="Biotin_carb_C"/>
    <property type="match status" value="1"/>
</dbReference>
<keyword evidence="10" id="KW-1185">Reference proteome</keyword>
<dbReference type="InterPro" id="IPR005479">
    <property type="entry name" value="CPAse_ATP-bd"/>
</dbReference>
<dbReference type="InterPro" id="IPR050856">
    <property type="entry name" value="Biotin_carboxylase_complex"/>
</dbReference>
<name>A0ABW3FVS2_9PSEU</name>
<feature type="domain" description="ATP-grasp" evidence="7">
    <location>
        <begin position="122"/>
        <end position="318"/>
    </location>
</feature>
<dbReference type="InterPro" id="IPR016185">
    <property type="entry name" value="PreATP-grasp_dom_sf"/>
</dbReference>
<dbReference type="SUPFAM" id="SSF56059">
    <property type="entry name" value="Glutathione synthetase ATP-binding domain-like"/>
    <property type="match status" value="1"/>
</dbReference>
<evidence type="ECO:0000256" key="1">
    <source>
        <dbReference type="ARBA" id="ARBA00013263"/>
    </source>
</evidence>
<dbReference type="InterPro" id="IPR005482">
    <property type="entry name" value="Biotin_COase_C"/>
</dbReference>
<dbReference type="PANTHER" id="PTHR18866:SF33">
    <property type="entry name" value="METHYLCROTONOYL-COA CARBOXYLASE SUBUNIT ALPHA, MITOCHONDRIAL-RELATED"/>
    <property type="match status" value="1"/>
</dbReference>
<feature type="domain" description="Biotin carboxylation" evidence="8">
    <location>
        <begin position="3"/>
        <end position="447"/>
    </location>
</feature>
<evidence type="ECO:0000259" key="8">
    <source>
        <dbReference type="PROSITE" id="PS50979"/>
    </source>
</evidence>
<accession>A0ABW3FVS2</accession>
<dbReference type="RefSeq" id="WP_263253324.1">
    <property type="nucleotide sequence ID" value="NZ_BAABLT010000051.1"/>
</dbReference>
<evidence type="ECO:0000313" key="10">
    <source>
        <dbReference type="Proteomes" id="UP001597018"/>
    </source>
</evidence>
<sequence>MTGLNRVLVANRGEIAVRIIRACHAAGAEAVAVYSDADEHARWVRLADDARHVGRSPAAKSYLDSDAILDAAKVSECDAVHPGYGFLSESAHFARSVTTAGLVFVGPTASAIDLMGDKATARRTAVDAGVPVVPGSGPVTSIAEAQRAAADVGYPVLVKASAGGGGRGIRPVRDADELAAVLPAAQAEARAAFGDGTTYLERAVPHARHVEVQILADDRGNAVHLYERDCSVQRRRQKLLEEAPAPGLSPATREAVCAAAVRMAERVGYRSAGTVEFLVDPDENFYFIEMNTRVQVEHPITEAITGVDIVAEQLRVAAGEPLSVRQSDIALRGAALELRINAEDPDNAFAPSPGEVGVFELPGGPGVRVDTGLVRGDRISPFYDSLIAKLVCWGADRDQAYSRARQALSEFRIEGVANTVPLHRRLTSNPDLLAGPVHTKWLEQLLDDDR</sequence>
<dbReference type="PROSITE" id="PS50975">
    <property type="entry name" value="ATP_GRASP"/>
    <property type="match status" value="1"/>
</dbReference>
<dbReference type="InterPro" id="IPR011761">
    <property type="entry name" value="ATP-grasp"/>
</dbReference>
<dbReference type="NCBIfam" id="NF006367">
    <property type="entry name" value="PRK08591.1"/>
    <property type="match status" value="1"/>
</dbReference>
<keyword evidence="3 6" id="KW-0547">Nucleotide-binding</keyword>
<keyword evidence="4 6" id="KW-0067">ATP-binding</keyword>
<dbReference type="PROSITE" id="PS00867">
    <property type="entry name" value="CPSASE_2"/>
    <property type="match status" value="1"/>
</dbReference>
<dbReference type="SUPFAM" id="SSF51246">
    <property type="entry name" value="Rudiment single hybrid motif"/>
    <property type="match status" value="1"/>
</dbReference>
<evidence type="ECO:0000313" key="9">
    <source>
        <dbReference type="EMBL" id="MFD0921934.1"/>
    </source>
</evidence>
<comment type="caution">
    <text evidence="9">The sequence shown here is derived from an EMBL/GenBank/DDBJ whole genome shotgun (WGS) entry which is preliminary data.</text>
</comment>
<keyword evidence="2" id="KW-0436">Ligase</keyword>
<evidence type="ECO:0000256" key="5">
    <source>
        <dbReference type="ARBA" id="ARBA00023267"/>
    </source>
</evidence>
<dbReference type="EC" id="6.3.4.14" evidence="1"/>
<dbReference type="PROSITE" id="PS00866">
    <property type="entry name" value="CPSASE_1"/>
    <property type="match status" value="1"/>
</dbReference>
<dbReference type="Gene3D" id="3.30.470.20">
    <property type="entry name" value="ATP-grasp fold, B domain"/>
    <property type="match status" value="1"/>
</dbReference>
<dbReference type="EMBL" id="JBHTIW010000016">
    <property type="protein sequence ID" value="MFD0921934.1"/>
    <property type="molecule type" value="Genomic_DNA"/>
</dbReference>
<evidence type="ECO:0000256" key="2">
    <source>
        <dbReference type="ARBA" id="ARBA00022598"/>
    </source>
</evidence>
<dbReference type="Pfam" id="PF02786">
    <property type="entry name" value="CPSase_L_D2"/>
    <property type="match status" value="1"/>
</dbReference>
<dbReference type="Pfam" id="PF00289">
    <property type="entry name" value="Biotin_carb_N"/>
    <property type="match status" value="1"/>
</dbReference>
<protein>
    <recommendedName>
        <fullName evidence="1">biotin carboxylase</fullName>
        <ecNumber evidence="1">6.3.4.14</ecNumber>
    </recommendedName>
</protein>
<dbReference type="PROSITE" id="PS50979">
    <property type="entry name" value="BC"/>
    <property type="match status" value="1"/>
</dbReference>